<keyword evidence="6" id="KW-0963">Cytoplasm</keyword>
<evidence type="ECO:0000256" key="7">
    <source>
        <dbReference type="ARBA" id="ARBA00022553"/>
    </source>
</evidence>
<dbReference type="GO" id="GO:0005737">
    <property type="term" value="C:cytoplasm"/>
    <property type="evidence" value="ECO:0007669"/>
    <property type="project" value="UniProtKB-SubCell"/>
</dbReference>
<feature type="region of interest" description="Disordered" evidence="9">
    <location>
        <begin position="72"/>
        <end position="119"/>
    </location>
</feature>
<gene>
    <name evidence="11" type="primary">LOC106150530</name>
</gene>
<dbReference type="OrthoDB" id="6367565at2759"/>
<feature type="region of interest" description="Disordered" evidence="9">
    <location>
        <begin position="1"/>
        <end position="50"/>
    </location>
</feature>
<dbReference type="KEGG" id="lak:106150530"/>
<organism evidence="10 11">
    <name type="scientific">Lingula anatina</name>
    <name type="common">Brachiopod</name>
    <name type="synonym">Lingula unguis</name>
    <dbReference type="NCBI Taxonomy" id="7574"/>
    <lineage>
        <taxon>Eukaryota</taxon>
        <taxon>Metazoa</taxon>
        <taxon>Spiralia</taxon>
        <taxon>Lophotrochozoa</taxon>
        <taxon>Brachiopoda</taxon>
        <taxon>Linguliformea</taxon>
        <taxon>Lingulata</taxon>
        <taxon>Lingulida</taxon>
        <taxon>Linguloidea</taxon>
        <taxon>Lingulidae</taxon>
        <taxon>Lingula</taxon>
    </lineage>
</organism>
<dbReference type="GeneID" id="106150530"/>
<keyword evidence="8" id="KW-0539">Nucleus</keyword>
<dbReference type="RefSeq" id="XP_013378847.1">
    <property type="nucleotide sequence ID" value="XM_013523393.1"/>
</dbReference>
<evidence type="ECO:0000256" key="3">
    <source>
        <dbReference type="ARBA" id="ARBA00004496"/>
    </source>
</evidence>
<dbReference type="GO" id="GO:0005634">
    <property type="term" value="C:nucleus"/>
    <property type="evidence" value="ECO:0007669"/>
    <property type="project" value="UniProtKB-SubCell"/>
</dbReference>
<keyword evidence="7" id="KW-0597">Phosphoprotein</keyword>
<comment type="function">
    <text evidence="1">Binds to all microtubule populations.</text>
</comment>
<dbReference type="Proteomes" id="UP000085678">
    <property type="component" value="Unplaced"/>
</dbReference>
<accession>A0A1S3GYU9</accession>
<comment type="subcellular location">
    <subcellularLocation>
        <location evidence="3">Cytoplasm</location>
    </subcellularLocation>
    <subcellularLocation>
        <location evidence="2">Nucleus</location>
    </subcellularLocation>
</comment>
<keyword evidence="10" id="KW-1185">Reference proteome</keyword>
<evidence type="ECO:0000313" key="11">
    <source>
        <dbReference type="RefSeq" id="XP_013378847.1"/>
    </source>
</evidence>
<dbReference type="InterPro" id="IPR033335">
    <property type="entry name" value="JUPITER"/>
</dbReference>
<feature type="compositionally biased region" description="Polar residues" evidence="9">
    <location>
        <begin position="1"/>
        <end position="17"/>
    </location>
</feature>
<feature type="compositionally biased region" description="Basic and acidic residues" evidence="9">
    <location>
        <begin position="153"/>
        <end position="162"/>
    </location>
</feature>
<name>A0A1S3GYU9_LINAN</name>
<reference evidence="11" key="1">
    <citation type="submission" date="2025-08" db="UniProtKB">
        <authorList>
            <consortium name="RefSeq"/>
        </authorList>
    </citation>
    <scope>IDENTIFICATION</scope>
    <source>
        <tissue evidence="11">Gonads</tissue>
    </source>
</reference>
<evidence type="ECO:0000256" key="9">
    <source>
        <dbReference type="SAM" id="MobiDB-lite"/>
    </source>
</evidence>
<dbReference type="PANTHER" id="PTHR34930:SF2">
    <property type="entry name" value="MICROTUBULE-ASSOCIATED PROTEIN JUPITER"/>
    <property type="match status" value="1"/>
</dbReference>
<feature type="region of interest" description="Disordered" evidence="9">
    <location>
        <begin position="138"/>
        <end position="197"/>
    </location>
</feature>
<evidence type="ECO:0000256" key="6">
    <source>
        <dbReference type="ARBA" id="ARBA00022490"/>
    </source>
</evidence>
<evidence type="ECO:0000313" key="10">
    <source>
        <dbReference type="Proteomes" id="UP000085678"/>
    </source>
</evidence>
<dbReference type="PANTHER" id="PTHR34930">
    <property type="entry name" value="GEO05313P1"/>
    <property type="match status" value="1"/>
</dbReference>
<dbReference type="InParanoid" id="A0A1S3GYU9"/>
<comment type="similarity">
    <text evidence="4">Belongs to the MAP Jupiter family.</text>
</comment>
<protein>
    <recommendedName>
        <fullName evidence="5">Microtubule-associated protein Jupiter</fullName>
    </recommendedName>
</protein>
<evidence type="ECO:0000256" key="4">
    <source>
        <dbReference type="ARBA" id="ARBA00005344"/>
    </source>
</evidence>
<evidence type="ECO:0000256" key="8">
    <source>
        <dbReference type="ARBA" id="ARBA00023242"/>
    </source>
</evidence>
<evidence type="ECO:0000256" key="5">
    <source>
        <dbReference type="ARBA" id="ARBA00021471"/>
    </source>
</evidence>
<proteinExistence type="inferred from homology"/>
<evidence type="ECO:0000256" key="2">
    <source>
        <dbReference type="ARBA" id="ARBA00004123"/>
    </source>
</evidence>
<evidence type="ECO:0000256" key="1">
    <source>
        <dbReference type="ARBA" id="ARBA00003805"/>
    </source>
</evidence>
<dbReference type="AlphaFoldDB" id="A0A1S3GYU9"/>
<sequence>MTSAQYTTGLGNDTKPTSRVLRPPGGGSSNILNPEPEEHANRKVKNYNRSDIFNQCADDKPATVVVKDYNKSDVLNQSGAGGDAQKPSTAQRKEEGDSDEEAEEASKTAPPPVEAPVRVKGPQHVTGYNIINNIANAGHENDEFDSPIRGRKRFTDSKRGEEGINPITGMVIGAPQTTERPSTKVHHPPGGKSTALW</sequence>